<dbReference type="InterPro" id="IPR001920">
    <property type="entry name" value="Asp/Glu_race"/>
</dbReference>
<dbReference type="InterPro" id="IPR004380">
    <property type="entry name" value="Asp_race"/>
</dbReference>
<dbReference type="NCBIfam" id="TIGR00035">
    <property type="entry name" value="asp_race"/>
    <property type="match status" value="1"/>
</dbReference>
<evidence type="ECO:0000313" key="4">
    <source>
        <dbReference type="Proteomes" id="UP001424532"/>
    </source>
</evidence>
<dbReference type="InterPro" id="IPR018187">
    <property type="entry name" value="Asp/Glu_racemase_AS_1"/>
</dbReference>
<dbReference type="Pfam" id="PF01177">
    <property type="entry name" value="Asp_Glu_race"/>
    <property type="match status" value="2"/>
</dbReference>
<keyword evidence="4" id="KW-1185">Reference proteome</keyword>
<dbReference type="InterPro" id="IPR033134">
    <property type="entry name" value="Asp/Glu_racemase_AS_2"/>
</dbReference>
<name>A0ABV0DFZ9_9PSED</name>
<dbReference type="PANTHER" id="PTHR21198:SF7">
    <property type="entry name" value="ASPARTATE-GLUTAMATE RACEMASE FAMILY"/>
    <property type="match status" value="1"/>
</dbReference>
<keyword evidence="2 3" id="KW-0413">Isomerase</keyword>
<dbReference type="RefSeq" id="WP_347150262.1">
    <property type="nucleotide sequence ID" value="NZ_JBDLYL010000012.1"/>
</dbReference>
<dbReference type="PROSITE" id="PS00923">
    <property type="entry name" value="ASP_GLU_RACEMASE_1"/>
    <property type="match status" value="1"/>
</dbReference>
<proteinExistence type="inferred from homology"/>
<gene>
    <name evidence="3" type="ORF">ABFE88_13710</name>
</gene>
<accession>A0ABV0DFZ9</accession>
<dbReference type="PANTHER" id="PTHR21198">
    <property type="entry name" value="GLUTAMATE RACEMASE"/>
    <property type="match status" value="1"/>
</dbReference>
<dbReference type="GO" id="GO:0016853">
    <property type="term" value="F:isomerase activity"/>
    <property type="evidence" value="ECO:0007669"/>
    <property type="project" value="UniProtKB-KW"/>
</dbReference>
<sequence>MKPSRKNHSTRTLGIIGGLGSLAGGDLFLKLLKSEPVLADQGRYHLLFEQHPFKDLSLPLSTDASMTSRKLYVFQVCQGYTDSEADAVLIPCFASQTFMDELKAELDIPIVDLMAALKQHLAQHTEPGSRLGVLASDYVRAAGLFERHFGADFALVYPSPANQAALMEAVYGPAGIKAGHLDGVALERLHQACLDLNSQGAQLLLPGMTEISLVAADLQRRGIRCIDVNQVYADYATSSESVRTAAPFKLGIVGGVGPAATVDFMGKVVKNTPAGRDQDHIRMVVEHNPQIPDRTANLLRQEMDPTVAMYATCKRLECEGAKAIAIPCNTAHAYVERIQGHLHIPIINMLTQTIEFIGQAYGNTCKVGLLATSGTLQSRVYHAAAERVGLNLMVPDEAAQALVMRAIYGEQGVKAGHTTGQCKDDLLTAAAQLVEQGARVLILGCTELPLILPMADDFPIGTARVALVDPTNVLAQRCVALAQAELACTADCPGIPA</sequence>
<dbReference type="Proteomes" id="UP001424532">
    <property type="component" value="Unassembled WGS sequence"/>
</dbReference>
<dbReference type="PROSITE" id="PS00924">
    <property type="entry name" value="ASP_GLU_RACEMASE_2"/>
    <property type="match status" value="1"/>
</dbReference>
<dbReference type="SUPFAM" id="SSF53681">
    <property type="entry name" value="Aspartate/glutamate racemase"/>
    <property type="match status" value="4"/>
</dbReference>
<evidence type="ECO:0000256" key="2">
    <source>
        <dbReference type="ARBA" id="ARBA00023235"/>
    </source>
</evidence>
<protein>
    <submittedName>
        <fullName evidence="3">Amino acid racemase</fullName>
        <ecNumber evidence="3">5.1.1.-</ecNumber>
    </submittedName>
</protein>
<comment type="caution">
    <text evidence="3">The sequence shown here is derived from an EMBL/GenBank/DDBJ whole genome shotgun (WGS) entry which is preliminary data.</text>
</comment>
<evidence type="ECO:0000256" key="1">
    <source>
        <dbReference type="ARBA" id="ARBA00007847"/>
    </source>
</evidence>
<dbReference type="Gene3D" id="3.40.50.1860">
    <property type="match status" value="4"/>
</dbReference>
<evidence type="ECO:0000313" key="3">
    <source>
        <dbReference type="EMBL" id="MEN8640702.1"/>
    </source>
</evidence>
<dbReference type="EC" id="5.1.1.-" evidence="3"/>
<comment type="similarity">
    <text evidence="1">Belongs to the aspartate/glutamate racemases family.</text>
</comment>
<reference evidence="3 4" key="1">
    <citation type="submission" date="2024-05" db="EMBL/GenBank/DDBJ databases">
        <title>Sequence of Lycoming College course isolates.</title>
        <authorList>
            <person name="Reigle C.A."/>
            <person name="Newman J.D."/>
        </authorList>
    </citation>
    <scope>NUCLEOTIDE SEQUENCE [LARGE SCALE GENOMIC DNA]</scope>
    <source>
        <strain evidence="3 4">CAR-09</strain>
    </source>
</reference>
<organism evidence="3 4">
    <name type="scientific">Pseudomonas sichuanensis</name>
    <dbReference type="NCBI Taxonomy" id="2213015"/>
    <lineage>
        <taxon>Bacteria</taxon>
        <taxon>Pseudomonadati</taxon>
        <taxon>Pseudomonadota</taxon>
        <taxon>Gammaproteobacteria</taxon>
        <taxon>Pseudomonadales</taxon>
        <taxon>Pseudomonadaceae</taxon>
        <taxon>Pseudomonas</taxon>
    </lineage>
</organism>
<dbReference type="EMBL" id="JBDLYL010000012">
    <property type="protein sequence ID" value="MEN8640702.1"/>
    <property type="molecule type" value="Genomic_DNA"/>
</dbReference>
<dbReference type="InterPro" id="IPR015942">
    <property type="entry name" value="Asp/Glu/hydantoin_racemase"/>
</dbReference>